<gene>
    <name evidence="3" type="ORF">GEV47_03880</name>
</gene>
<comment type="caution">
    <text evidence="3">The sequence shown here is derived from an EMBL/GenBank/DDBJ whole genome shotgun (WGS) entry which is preliminary data.</text>
</comment>
<organism evidence="3 4">
    <name type="scientific">Glaciimonas soli</name>
    <dbReference type="NCBI Taxonomy" id="2590999"/>
    <lineage>
        <taxon>Bacteria</taxon>
        <taxon>Pseudomonadati</taxon>
        <taxon>Pseudomonadota</taxon>
        <taxon>Betaproteobacteria</taxon>
        <taxon>Burkholderiales</taxon>
        <taxon>Oxalobacteraceae</taxon>
        <taxon>Glaciimonas</taxon>
    </lineage>
</organism>
<feature type="chain" id="PRO_5032536587" evidence="1">
    <location>
        <begin position="23"/>
        <end position="172"/>
    </location>
</feature>
<keyword evidence="1" id="KW-0732">Signal</keyword>
<evidence type="ECO:0000313" key="3">
    <source>
        <dbReference type="EMBL" id="MQQ99824.1"/>
    </source>
</evidence>
<evidence type="ECO:0000313" key="4">
    <source>
        <dbReference type="Proteomes" id="UP000451565"/>
    </source>
</evidence>
<accession>A0A843YKB0</accession>
<dbReference type="Proteomes" id="UP000451565">
    <property type="component" value="Unassembled WGS sequence"/>
</dbReference>
<evidence type="ECO:0000256" key="1">
    <source>
        <dbReference type="SAM" id="SignalP"/>
    </source>
</evidence>
<evidence type="ECO:0000259" key="2">
    <source>
        <dbReference type="Pfam" id="PF13827"/>
    </source>
</evidence>
<dbReference type="AlphaFoldDB" id="A0A843YKB0"/>
<feature type="signal peptide" evidence="1">
    <location>
        <begin position="1"/>
        <end position="22"/>
    </location>
</feature>
<reference evidence="3 4" key="1">
    <citation type="submission" date="2019-10" db="EMBL/GenBank/DDBJ databases">
        <title>Glaciimonas soli sp. nov., a psychrophilic bacterium isolated from the forest soil of a high elevation mountain in Taiwan.</title>
        <authorList>
            <person name="Wang L.-T."/>
            <person name="Shieh W.Y."/>
        </authorList>
    </citation>
    <scope>NUCLEOTIDE SEQUENCE [LARGE SCALE GENOMIC DNA]</scope>
    <source>
        <strain evidence="3 4">GS1</strain>
    </source>
</reference>
<dbReference type="InterPro" id="IPR025240">
    <property type="entry name" value="DUF4189"/>
</dbReference>
<proteinExistence type="predicted"/>
<feature type="domain" description="DUF4189" evidence="2">
    <location>
        <begin position="70"/>
        <end position="165"/>
    </location>
</feature>
<sequence>MKTFVLWGVLLGLLISHQLSHAQVYPCSGPGPGEVVVGQTPGGQGVASMPLCQRTNQQQQQPTPQWQSRWGAIATDVSPGRGIIGASKDTLSASAAEQSAMSDCAAKGGANCTLQITFSNGCGTLIAGHKTFNVSSGATEAIAVQKGIGVCSKSDTGCSLYFKTCSPAVRVQ</sequence>
<dbReference type="EMBL" id="WINI01000001">
    <property type="protein sequence ID" value="MQQ99824.1"/>
    <property type="molecule type" value="Genomic_DNA"/>
</dbReference>
<protein>
    <submittedName>
        <fullName evidence="3">DUF4189 domain-containing protein</fullName>
    </submittedName>
</protein>
<keyword evidence="4" id="KW-1185">Reference proteome</keyword>
<dbReference type="Pfam" id="PF13827">
    <property type="entry name" value="DUF4189"/>
    <property type="match status" value="1"/>
</dbReference>
<name>A0A843YKB0_9BURK</name>